<evidence type="ECO:0000313" key="1">
    <source>
        <dbReference type="EMBL" id="KAK3706301.1"/>
    </source>
</evidence>
<keyword evidence="2" id="KW-1185">Reference proteome</keyword>
<protein>
    <submittedName>
        <fullName evidence="1">Uncharacterized protein</fullName>
    </submittedName>
</protein>
<gene>
    <name evidence="1" type="ORF">LTR37_012816</name>
</gene>
<sequence>MSMDQAPTSAAASRPRPRSRGFSYASNRTAGSKNESKYDGSLQDKARRDSFYKGLSKANPNAAMTEEQPAEANAHEQSTMQNLREYQHRDMYGNTIADPDLSNPTRPRMERPLDTIRNFEKAIDDGYKRRSTYIKQGAIHNQFRVPTVANLVLDSEQWDKNNQFASRPNSYFNGEYLPTNKSPRASANPRPAGYDSGPSPSRYGQQQQGGYYGGQNGHGSNGAPPSRMRYGNRMQSDPQFYGQQRSQPQHAYHQSHDTVNTGITNGSDSTGPWANSTDPSSENSSLDRVNAMNKPQPDGYGGHGPNGYNGPIMEEQGQSGEVNGYGQQGGYPQQQQNGYHGAQQNGGYSGGRPEGYARRNTAPMEGSPRRPIPLGGNPGGPTAPPHGKLPVQSHAEPEKKKNRLSKMFSRSKD</sequence>
<dbReference type="Proteomes" id="UP001281147">
    <property type="component" value="Unassembled WGS sequence"/>
</dbReference>
<dbReference type="EMBL" id="JAUTXU010000121">
    <property type="protein sequence ID" value="KAK3706301.1"/>
    <property type="molecule type" value="Genomic_DNA"/>
</dbReference>
<organism evidence="1 2">
    <name type="scientific">Vermiconidia calcicola</name>
    <dbReference type="NCBI Taxonomy" id="1690605"/>
    <lineage>
        <taxon>Eukaryota</taxon>
        <taxon>Fungi</taxon>
        <taxon>Dikarya</taxon>
        <taxon>Ascomycota</taxon>
        <taxon>Pezizomycotina</taxon>
        <taxon>Dothideomycetes</taxon>
        <taxon>Dothideomycetidae</taxon>
        <taxon>Mycosphaerellales</taxon>
        <taxon>Extremaceae</taxon>
        <taxon>Vermiconidia</taxon>
    </lineage>
</organism>
<comment type="caution">
    <text evidence="1">The sequence shown here is derived from an EMBL/GenBank/DDBJ whole genome shotgun (WGS) entry which is preliminary data.</text>
</comment>
<proteinExistence type="predicted"/>
<name>A0ACC3MYH3_9PEZI</name>
<accession>A0ACC3MYH3</accession>
<evidence type="ECO:0000313" key="2">
    <source>
        <dbReference type="Proteomes" id="UP001281147"/>
    </source>
</evidence>
<reference evidence="1" key="1">
    <citation type="submission" date="2023-07" db="EMBL/GenBank/DDBJ databases">
        <title>Black Yeasts Isolated from many extreme environments.</title>
        <authorList>
            <person name="Coleine C."/>
            <person name="Stajich J.E."/>
            <person name="Selbmann L."/>
        </authorList>
    </citation>
    <scope>NUCLEOTIDE SEQUENCE</scope>
    <source>
        <strain evidence="1">CCFEE 5714</strain>
    </source>
</reference>